<dbReference type="CDD" id="cd07383">
    <property type="entry name" value="MPP_Dcr2"/>
    <property type="match status" value="1"/>
</dbReference>
<evidence type="ECO:0000256" key="4">
    <source>
        <dbReference type="ARBA" id="ARBA00008723"/>
    </source>
</evidence>
<dbReference type="Pfam" id="PF09258">
    <property type="entry name" value="Glyco_transf_64"/>
    <property type="match status" value="1"/>
</dbReference>
<keyword evidence="9" id="KW-0732">Signal</keyword>
<dbReference type="AlphaFoldDB" id="A0A5B6UXL2"/>
<name>A0A5B6UXL2_9ROSI</name>
<dbReference type="Pfam" id="PF00149">
    <property type="entry name" value="Metallophos"/>
    <property type="match status" value="1"/>
</dbReference>
<evidence type="ECO:0000259" key="15">
    <source>
        <dbReference type="Pfam" id="PF09258"/>
    </source>
</evidence>
<evidence type="ECO:0000256" key="5">
    <source>
        <dbReference type="ARBA" id="ARBA00011738"/>
    </source>
</evidence>
<comment type="similarity">
    <text evidence="3">Belongs to the glycosyltransferase 64 family.</text>
</comment>
<protein>
    <submittedName>
        <fullName evidence="16">Putative inactive purple acid phosphatase 29 isoform X1</fullName>
    </submittedName>
</protein>
<dbReference type="InterPro" id="IPR029052">
    <property type="entry name" value="Metallo-depent_PP-like"/>
</dbReference>
<evidence type="ECO:0000313" key="17">
    <source>
        <dbReference type="Proteomes" id="UP000325315"/>
    </source>
</evidence>
<keyword evidence="13" id="KW-0325">Glycoprotein</keyword>
<comment type="subunit">
    <text evidence="5">Homodimer.</text>
</comment>
<feature type="domain" description="Calcineurin-like phosphoesterase" evidence="14">
    <location>
        <begin position="64"/>
        <end position="321"/>
    </location>
</feature>
<evidence type="ECO:0000259" key="14">
    <source>
        <dbReference type="Pfam" id="PF00149"/>
    </source>
</evidence>
<dbReference type="Gene3D" id="3.90.550.10">
    <property type="entry name" value="Spore Coat Polysaccharide Biosynthesis Protein SpsA, Chain A"/>
    <property type="match status" value="1"/>
</dbReference>
<evidence type="ECO:0000256" key="9">
    <source>
        <dbReference type="ARBA" id="ARBA00022729"/>
    </source>
</evidence>
<dbReference type="GO" id="GO:0016020">
    <property type="term" value="C:membrane"/>
    <property type="evidence" value="ECO:0007669"/>
    <property type="project" value="InterPro"/>
</dbReference>
<proteinExistence type="inferred from homology"/>
<comment type="similarity">
    <text evidence="4">Belongs to the metallophosphoesterase superfamily. Purple acid phosphatase family.</text>
</comment>
<dbReference type="OrthoDB" id="783096at2759"/>
<dbReference type="GO" id="GO:0016757">
    <property type="term" value="F:glycosyltransferase activity"/>
    <property type="evidence" value="ECO:0007669"/>
    <property type="project" value="InterPro"/>
</dbReference>
<comment type="caution">
    <text evidence="16">The sequence shown here is derived from an EMBL/GenBank/DDBJ whole genome shotgun (WGS) entry which is preliminary data.</text>
</comment>
<dbReference type="FunFam" id="3.90.550.10:FF:000221">
    <property type="entry name" value="Glycosyltransferase family protein 47"/>
    <property type="match status" value="1"/>
</dbReference>
<keyword evidence="6" id="KW-0964">Secreted</keyword>
<comment type="cofactor">
    <cofactor evidence="1">
        <name>Zn(2+)</name>
        <dbReference type="ChEBI" id="CHEBI:29105"/>
    </cofactor>
</comment>
<dbReference type="PANTHER" id="PTHR48409:SF1">
    <property type="entry name" value="GLYCOSYLTRANSFERASE FAMILY PROTEIN 64 C3"/>
    <property type="match status" value="1"/>
</dbReference>
<accession>A0A5B6UXL2</accession>
<dbReference type="GO" id="GO:0016787">
    <property type="term" value="F:hydrolase activity"/>
    <property type="evidence" value="ECO:0007669"/>
    <property type="project" value="InterPro"/>
</dbReference>
<dbReference type="GO" id="GO:0005576">
    <property type="term" value="C:extracellular region"/>
    <property type="evidence" value="ECO:0007669"/>
    <property type="project" value="UniProtKB-SubCell"/>
</dbReference>
<dbReference type="Gene3D" id="3.60.21.10">
    <property type="match status" value="1"/>
</dbReference>
<dbReference type="SUPFAM" id="SSF53448">
    <property type="entry name" value="Nucleotide-diphospho-sugar transferases"/>
    <property type="match status" value="1"/>
</dbReference>
<evidence type="ECO:0000256" key="6">
    <source>
        <dbReference type="ARBA" id="ARBA00022525"/>
    </source>
</evidence>
<sequence>MVQPSSTFFNINKKKLWVSLAIAMLSLCFVPINVSAAVRRHPPQQHHLSRKPSPKLRFGRNGEFKILQVADMHYADGKTTPCEDVLPSQVDGCSDLNTTAFMHRMIEAEKPNFIVFTGDNIYGFDSKDSAKSMDAAFAPAIAARIPWAAVLGNHDQEGTLSREGVMKHIVGLNHTLSQFNPSELHVIDGFGNYNLEVGGVEGSSFVNKSILNLYFLDSGDYSTVPAIPGYGWIKPSQQLWFQRTSAKLRRAYMSPPNAQKSSAPGLVYFHIPLPEVASFDSTNFTGVRQEDIGSASVNSGFFTSLVEAGDVKAVFTGHDHVNDFCGQLTGIQLCYGGGFGYHAYGKAGWPRRARVVVASLEKTEEGGWGTVKSIKTWKRLDDKHLTAIDGEVLWSKKHTVLKRFRISQHQCNDSPSCALVPLPSYTIDTEAISGLAIGIVTGLLCNKEFSLCKMAYGLEGFAVNGAVLHRTLISRREYLRSQSAMVNPSEVAICLYFSLSVVLCLRIPNLSSDIEKDTILSSVCHPGNQPNPLTLRSDQLTVLINGYSESRIPLLQFIAASYSASPVVSSVLVLWGNPSTSPLTLSQLAHNLSVSSWGNAAISLVPQSSSSLNARFLPRLSIGTRAVLVCDDDVEVDLKTMEFAFRMWKGNPDRLIGIFVRSHDIDMTRKEWIYTVHPNKYSIVLTKFMMMKREYLFKYSCGGGSPMLEMRKMVDEMRNCEDILMNFVVAEETNTGPLMVGAERARDWGDPRNEDSDGDGLRLVRDVGLSSRKAEHRKRRGKCITEFHRVFGRMPLRFSYGKLVSSVGEQGLCKKGSNLVLCDH</sequence>
<evidence type="ECO:0000256" key="3">
    <source>
        <dbReference type="ARBA" id="ARBA00008700"/>
    </source>
</evidence>
<dbReference type="SUPFAM" id="SSF56300">
    <property type="entry name" value="Metallo-dependent phosphatases"/>
    <property type="match status" value="1"/>
</dbReference>
<dbReference type="EMBL" id="SMMG02000009">
    <property type="protein sequence ID" value="KAA3462343.1"/>
    <property type="molecule type" value="Genomic_DNA"/>
</dbReference>
<evidence type="ECO:0000256" key="11">
    <source>
        <dbReference type="ARBA" id="ARBA00023004"/>
    </source>
</evidence>
<dbReference type="PANTHER" id="PTHR48409">
    <property type="entry name" value="GLYCOSYLTRANSFERASE FAMILY PROTEIN 64 C3"/>
    <property type="match status" value="1"/>
</dbReference>
<keyword evidence="8" id="KW-0479">Metal-binding</keyword>
<keyword evidence="12" id="KW-1015">Disulfide bond</keyword>
<keyword evidence="17" id="KW-1185">Reference proteome</keyword>
<evidence type="ECO:0000313" key="16">
    <source>
        <dbReference type="EMBL" id="KAA3462343.1"/>
    </source>
</evidence>
<dbReference type="GO" id="GO:0046872">
    <property type="term" value="F:metal ion binding"/>
    <property type="evidence" value="ECO:0007669"/>
    <property type="project" value="UniProtKB-KW"/>
</dbReference>
<dbReference type="InterPro" id="IPR004843">
    <property type="entry name" value="Calcineurin-like_PHP"/>
</dbReference>
<evidence type="ECO:0000256" key="7">
    <source>
        <dbReference type="ARBA" id="ARBA00022679"/>
    </source>
</evidence>
<evidence type="ECO:0000256" key="8">
    <source>
        <dbReference type="ARBA" id="ARBA00022723"/>
    </source>
</evidence>
<organism evidence="16 17">
    <name type="scientific">Gossypium australe</name>
    <dbReference type="NCBI Taxonomy" id="47621"/>
    <lineage>
        <taxon>Eukaryota</taxon>
        <taxon>Viridiplantae</taxon>
        <taxon>Streptophyta</taxon>
        <taxon>Embryophyta</taxon>
        <taxon>Tracheophyta</taxon>
        <taxon>Spermatophyta</taxon>
        <taxon>Magnoliopsida</taxon>
        <taxon>eudicotyledons</taxon>
        <taxon>Gunneridae</taxon>
        <taxon>Pentapetalae</taxon>
        <taxon>rosids</taxon>
        <taxon>malvids</taxon>
        <taxon>Malvales</taxon>
        <taxon>Malvaceae</taxon>
        <taxon>Malvoideae</taxon>
        <taxon>Gossypium</taxon>
    </lineage>
</organism>
<dbReference type="InterPro" id="IPR053318">
    <property type="entry name" value="GT64"/>
</dbReference>
<keyword evidence="11" id="KW-0408">Iron</keyword>
<evidence type="ECO:0000256" key="1">
    <source>
        <dbReference type="ARBA" id="ARBA00001947"/>
    </source>
</evidence>
<evidence type="ECO:0000256" key="12">
    <source>
        <dbReference type="ARBA" id="ARBA00023157"/>
    </source>
</evidence>
<dbReference type="InterPro" id="IPR029044">
    <property type="entry name" value="Nucleotide-diphossugar_trans"/>
</dbReference>
<dbReference type="FunFam" id="3.60.21.10:FF:000038">
    <property type="entry name" value="Probable inactive purple acid phosphatase 29"/>
    <property type="match status" value="1"/>
</dbReference>
<evidence type="ECO:0000256" key="13">
    <source>
        <dbReference type="ARBA" id="ARBA00023180"/>
    </source>
</evidence>
<keyword evidence="10" id="KW-0862">Zinc</keyword>
<gene>
    <name evidence="16" type="ORF">EPI10_028836</name>
</gene>
<feature type="domain" description="Glycosyl transferase 64" evidence="15">
    <location>
        <begin position="540"/>
        <end position="803"/>
    </location>
</feature>
<reference evidence="16" key="1">
    <citation type="submission" date="2019-08" db="EMBL/GenBank/DDBJ databases">
        <authorList>
            <person name="Liu F."/>
        </authorList>
    </citation>
    <scope>NUCLEOTIDE SEQUENCE [LARGE SCALE GENOMIC DNA]</scope>
    <source>
        <strain evidence="16">PA1801</strain>
        <tissue evidence="16">Leaf</tissue>
    </source>
</reference>
<evidence type="ECO:0000256" key="10">
    <source>
        <dbReference type="ARBA" id="ARBA00022833"/>
    </source>
</evidence>
<comment type="subcellular location">
    <subcellularLocation>
        <location evidence="2">Secreted</location>
    </subcellularLocation>
</comment>
<dbReference type="InterPro" id="IPR015338">
    <property type="entry name" value="GT64_dom"/>
</dbReference>
<keyword evidence="7" id="KW-0808">Transferase</keyword>
<evidence type="ECO:0000256" key="2">
    <source>
        <dbReference type="ARBA" id="ARBA00004613"/>
    </source>
</evidence>
<dbReference type="Proteomes" id="UP000325315">
    <property type="component" value="Unassembled WGS sequence"/>
</dbReference>